<accession>A0A5C3KFW2</accession>
<evidence type="ECO:0000313" key="6">
    <source>
        <dbReference type="EMBL" id="TFK18665.1"/>
    </source>
</evidence>
<dbReference type="InterPro" id="IPR011600">
    <property type="entry name" value="Pept_C14_caspase"/>
</dbReference>
<organism evidence="6 7">
    <name type="scientific">Coprinopsis marcescibilis</name>
    <name type="common">Agaric fungus</name>
    <name type="synonym">Psathyrella marcescibilis</name>
    <dbReference type="NCBI Taxonomy" id="230819"/>
    <lineage>
        <taxon>Eukaryota</taxon>
        <taxon>Fungi</taxon>
        <taxon>Dikarya</taxon>
        <taxon>Basidiomycota</taxon>
        <taxon>Agaricomycotina</taxon>
        <taxon>Agaricomycetes</taxon>
        <taxon>Agaricomycetidae</taxon>
        <taxon>Agaricales</taxon>
        <taxon>Agaricineae</taxon>
        <taxon>Psathyrellaceae</taxon>
        <taxon>Coprinopsis</taxon>
    </lineage>
</organism>
<dbReference type="PANTHER" id="PTHR48104">
    <property type="entry name" value="METACASPASE-4"/>
    <property type="match status" value="1"/>
</dbReference>
<keyword evidence="2" id="KW-0053">Apoptosis</keyword>
<comment type="similarity">
    <text evidence="1">Belongs to the peptidase C14B family.</text>
</comment>
<evidence type="ECO:0000256" key="2">
    <source>
        <dbReference type="ARBA" id="ARBA00022703"/>
    </source>
</evidence>
<evidence type="ECO:0000313" key="7">
    <source>
        <dbReference type="Proteomes" id="UP000307440"/>
    </source>
</evidence>
<feature type="domain" description="Peptidase C14 caspase" evidence="5">
    <location>
        <begin position="43"/>
        <end position="322"/>
    </location>
</feature>
<reference evidence="6 7" key="1">
    <citation type="journal article" date="2019" name="Nat. Ecol. Evol.">
        <title>Megaphylogeny resolves global patterns of mushroom evolution.</title>
        <authorList>
            <person name="Varga T."/>
            <person name="Krizsan K."/>
            <person name="Foldi C."/>
            <person name="Dima B."/>
            <person name="Sanchez-Garcia M."/>
            <person name="Sanchez-Ramirez S."/>
            <person name="Szollosi G.J."/>
            <person name="Szarkandi J.G."/>
            <person name="Papp V."/>
            <person name="Albert L."/>
            <person name="Andreopoulos W."/>
            <person name="Angelini C."/>
            <person name="Antonin V."/>
            <person name="Barry K.W."/>
            <person name="Bougher N.L."/>
            <person name="Buchanan P."/>
            <person name="Buyck B."/>
            <person name="Bense V."/>
            <person name="Catcheside P."/>
            <person name="Chovatia M."/>
            <person name="Cooper J."/>
            <person name="Damon W."/>
            <person name="Desjardin D."/>
            <person name="Finy P."/>
            <person name="Geml J."/>
            <person name="Haridas S."/>
            <person name="Hughes K."/>
            <person name="Justo A."/>
            <person name="Karasinski D."/>
            <person name="Kautmanova I."/>
            <person name="Kiss B."/>
            <person name="Kocsube S."/>
            <person name="Kotiranta H."/>
            <person name="LaButti K.M."/>
            <person name="Lechner B.E."/>
            <person name="Liimatainen K."/>
            <person name="Lipzen A."/>
            <person name="Lukacs Z."/>
            <person name="Mihaltcheva S."/>
            <person name="Morgado L.N."/>
            <person name="Niskanen T."/>
            <person name="Noordeloos M.E."/>
            <person name="Ohm R.A."/>
            <person name="Ortiz-Santana B."/>
            <person name="Ovrebo C."/>
            <person name="Racz N."/>
            <person name="Riley R."/>
            <person name="Savchenko A."/>
            <person name="Shiryaev A."/>
            <person name="Soop K."/>
            <person name="Spirin V."/>
            <person name="Szebenyi C."/>
            <person name="Tomsovsky M."/>
            <person name="Tulloss R.E."/>
            <person name="Uehling J."/>
            <person name="Grigoriev I.V."/>
            <person name="Vagvolgyi C."/>
            <person name="Papp T."/>
            <person name="Martin F.M."/>
            <person name="Miettinen O."/>
            <person name="Hibbett D.S."/>
            <person name="Nagy L.G."/>
        </authorList>
    </citation>
    <scope>NUCLEOTIDE SEQUENCE [LARGE SCALE GENOMIC DNA]</scope>
    <source>
        <strain evidence="6 7">CBS 121175</strain>
    </source>
</reference>
<dbReference type="InterPro" id="IPR029030">
    <property type="entry name" value="Caspase-like_dom_sf"/>
</dbReference>
<dbReference type="GO" id="GO:0006508">
    <property type="term" value="P:proteolysis"/>
    <property type="evidence" value="ECO:0007669"/>
    <property type="project" value="InterPro"/>
</dbReference>
<dbReference type="Pfam" id="PF00656">
    <property type="entry name" value="Peptidase_C14"/>
    <property type="match status" value="1"/>
</dbReference>
<keyword evidence="3" id="KW-0788">Thiol protease</keyword>
<dbReference type="Gene3D" id="3.40.50.12660">
    <property type="match status" value="1"/>
</dbReference>
<evidence type="ECO:0000259" key="5">
    <source>
        <dbReference type="Pfam" id="PF00656"/>
    </source>
</evidence>
<dbReference type="PANTHER" id="PTHR48104:SF30">
    <property type="entry name" value="METACASPASE-1"/>
    <property type="match status" value="1"/>
</dbReference>
<proteinExistence type="inferred from homology"/>
<dbReference type="GO" id="GO:0005737">
    <property type="term" value="C:cytoplasm"/>
    <property type="evidence" value="ECO:0007669"/>
    <property type="project" value="TreeGrafter"/>
</dbReference>
<evidence type="ECO:0000256" key="4">
    <source>
        <dbReference type="SAM" id="MobiDB-lite"/>
    </source>
</evidence>
<evidence type="ECO:0000256" key="1">
    <source>
        <dbReference type="ARBA" id="ARBA00009005"/>
    </source>
</evidence>
<feature type="region of interest" description="Disordered" evidence="4">
    <location>
        <begin position="1"/>
        <end position="33"/>
    </location>
</feature>
<dbReference type="SUPFAM" id="SSF52129">
    <property type="entry name" value="Caspase-like"/>
    <property type="match status" value="1"/>
</dbReference>
<gene>
    <name evidence="6" type="ORF">FA15DRAFT_675123</name>
</gene>
<dbReference type="AlphaFoldDB" id="A0A5C3KFW2"/>
<dbReference type="OrthoDB" id="3223806at2759"/>
<protein>
    <submittedName>
        <fullName evidence="6">Peptidase C14</fullName>
    </submittedName>
</protein>
<dbReference type="EMBL" id="ML210386">
    <property type="protein sequence ID" value="TFK18665.1"/>
    <property type="molecule type" value="Genomic_DNA"/>
</dbReference>
<dbReference type="GO" id="GO:0004197">
    <property type="term" value="F:cysteine-type endopeptidase activity"/>
    <property type="evidence" value="ECO:0007669"/>
    <property type="project" value="InterPro"/>
</dbReference>
<dbReference type="Proteomes" id="UP000307440">
    <property type="component" value="Unassembled WGS sequence"/>
</dbReference>
<dbReference type="GO" id="GO:0006915">
    <property type="term" value="P:apoptotic process"/>
    <property type="evidence" value="ECO:0007669"/>
    <property type="project" value="UniProtKB-KW"/>
</dbReference>
<keyword evidence="7" id="KW-1185">Reference proteome</keyword>
<sequence length="332" mass="36935">MPDYDDEEQYEEQEEQEEQEEEEPQAEETQEHTWQYSTCGGNKKAFLVGVNYPGSSAPLNGCINDVQNIKEFLLSRGYEEENMRILTDDQEDEELIPTKANMLDGMRWLVEDAAPNDSLFFHFSGHGVPVKDEDGDEEDGNDEAICPSDHEEEGNIVDDTMHDILVSPLPVGCRLTVIFDCCHSGSGIDLPYTYRDTGAIREPSKEEQLEALKHHAMRGDTDALTGQVEALKLVESGEAAKAAELTKATKHSDADVIFFSGCLDAQTSADATIRDKATGALSHAFREVLNENPNPSYKELLVGIRAIISQSYDQIPQLSSSHPYDIDLEFVI</sequence>
<feature type="compositionally biased region" description="Acidic residues" evidence="4">
    <location>
        <begin position="1"/>
        <end position="28"/>
    </location>
</feature>
<keyword evidence="3" id="KW-0378">Hydrolase</keyword>
<name>A0A5C3KFW2_COPMA</name>
<dbReference type="InterPro" id="IPR050452">
    <property type="entry name" value="Metacaspase"/>
</dbReference>
<evidence type="ECO:0000256" key="3">
    <source>
        <dbReference type="ARBA" id="ARBA00022807"/>
    </source>
</evidence>
<keyword evidence="3" id="KW-0645">Protease</keyword>